<accession>A0A4R8PT86</accession>
<evidence type="ECO:0000313" key="2">
    <source>
        <dbReference type="EMBL" id="TDZ28952.1"/>
    </source>
</evidence>
<protein>
    <submittedName>
        <fullName evidence="2">Uncharacterized protein</fullName>
    </submittedName>
</protein>
<name>A0A4R8PT86_9PEZI</name>
<comment type="caution">
    <text evidence="2">The sequence shown here is derived from an EMBL/GenBank/DDBJ whole genome shotgun (WGS) entry which is preliminary data.</text>
</comment>
<keyword evidence="3" id="KW-1185">Reference proteome</keyword>
<feature type="compositionally biased region" description="Polar residues" evidence="1">
    <location>
        <begin position="1"/>
        <end position="12"/>
    </location>
</feature>
<sequence length="68" mass="7211">MTEQVNNGTPSWKSPCDDTAASSIQTSSRWTAFSPDLGSHSVVLPAATVTLVAETKPGGMCAKRRRDC</sequence>
<reference evidence="2 3" key="1">
    <citation type="submission" date="2018-11" db="EMBL/GenBank/DDBJ databases">
        <title>Genome sequence and assembly of Colletotrichum spinosum.</title>
        <authorList>
            <person name="Gan P."/>
            <person name="Shirasu K."/>
        </authorList>
    </citation>
    <scope>NUCLEOTIDE SEQUENCE [LARGE SCALE GENOMIC DNA]</scope>
    <source>
        <strain evidence="2 3">CBS 515.97</strain>
    </source>
</reference>
<proteinExistence type="predicted"/>
<dbReference type="EMBL" id="QAPG01000385">
    <property type="protein sequence ID" value="TDZ28952.1"/>
    <property type="molecule type" value="Genomic_DNA"/>
</dbReference>
<gene>
    <name evidence="2" type="ORF">C8035_v003916</name>
</gene>
<evidence type="ECO:0000313" key="3">
    <source>
        <dbReference type="Proteomes" id="UP000295083"/>
    </source>
</evidence>
<dbReference type="Proteomes" id="UP000295083">
    <property type="component" value="Unassembled WGS sequence"/>
</dbReference>
<dbReference type="AlphaFoldDB" id="A0A4R8PT86"/>
<feature type="region of interest" description="Disordered" evidence="1">
    <location>
        <begin position="1"/>
        <end position="20"/>
    </location>
</feature>
<organism evidence="2 3">
    <name type="scientific">Colletotrichum spinosum</name>
    <dbReference type="NCBI Taxonomy" id="1347390"/>
    <lineage>
        <taxon>Eukaryota</taxon>
        <taxon>Fungi</taxon>
        <taxon>Dikarya</taxon>
        <taxon>Ascomycota</taxon>
        <taxon>Pezizomycotina</taxon>
        <taxon>Sordariomycetes</taxon>
        <taxon>Hypocreomycetidae</taxon>
        <taxon>Glomerellales</taxon>
        <taxon>Glomerellaceae</taxon>
        <taxon>Colletotrichum</taxon>
        <taxon>Colletotrichum orbiculare species complex</taxon>
    </lineage>
</organism>
<evidence type="ECO:0000256" key="1">
    <source>
        <dbReference type="SAM" id="MobiDB-lite"/>
    </source>
</evidence>